<dbReference type="STRING" id="3880.G7KSZ6"/>
<dbReference type="EnsemblPlants" id="AES77880">
    <property type="protein sequence ID" value="AES77880"/>
    <property type="gene ID" value="MTR_7g021410"/>
</dbReference>
<keyword evidence="2" id="KW-0677">Repeat</keyword>
<keyword evidence="6" id="KW-1185">Reference proteome</keyword>
<feature type="repeat" description="PPR" evidence="3">
    <location>
        <begin position="72"/>
        <end position="106"/>
    </location>
</feature>
<proteinExistence type="inferred from homology"/>
<dbReference type="Pfam" id="PF13041">
    <property type="entry name" value="PPR_2"/>
    <property type="match status" value="2"/>
</dbReference>
<dbReference type="HOGENOM" id="CLU_1782344_0_0_1"/>
<protein>
    <submittedName>
        <fullName evidence="4">PPR containing plant-like protein</fullName>
    </submittedName>
</protein>
<dbReference type="InterPro" id="IPR011990">
    <property type="entry name" value="TPR-like_helical_dom_sf"/>
</dbReference>
<dbReference type="PANTHER" id="PTHR47941">
    <property type="entry name" value="PENTATRICOPEPTIDE REPEAT-CONTAINING PROTEIN 3, MITOCHONDRIAL"/>
    <property type="match status" value="1"/>
</dbReference>
<evidence type="ECO:0000313" key="5">
    <source>
        <dbReference type="EnsemblPlants" id="AES77880"/>
    </source>
</evidence>
<feature type="repeat" description="PPR" evidence="3">
    <location>
        <begin position="107"/>
        <end position="141"/>
    </location>
</feature>
<dbReference type="EMBL" id="CM001223">
    <property type="protein sequence ID" value="AES77880.1"/>
    <property type="molecule type" value="Genomic_DNA"/>
</dbReference>
<dbReference type="NCBIfam" id="TIGR00756">
    <property type="entry name" value="PPR"/>
    <property type="match status" value="1"/>
</dbReference>
<dbReference type="PROSITE" id="PS51375">
    <property type="entry name" value="PPR"/>
    <property type="match status" value="2"/>
</dbReference>
<evidence type="ECO:0000256" key="2">
    <source>
        <dbReference type="ARBA" id="ARBA00022737"/>
    </source>
</evidence>
<gene>
    <name evidence="4" type="ordered locus">MTR_7g021410</name>
</gene>
<accession>G7KSZ6</accession>
<comment type="similarity">
    <text evidence="1">Belongs to the PPR family. P subfamily.</text>
</comment>
<evidence type="ECO:0000313" key="4">
    <source>
        <dbReference type="EMBL" id="AES77880.1"/>
    </source>
</evidence>
<evidence type="ECO:0000256" key="3">
    <source>
        <dbReference type="PROSITE-ProRule" id="PRU00708"/>
    </source>
</evidence>
<dbReference type="InterPro" id="IPR002885">
    <property type="entry name" value="PPR_rpt"/>
</dbReference>
<reference evidence="5" key="3">
    <citation type="submission" date="2015-04" db="UniProtKB">
        <authorList>
            <consortium name="EnsemblPlants"/>
        </authorList>
    </citation>
    <scope>IDENTIFICATION</scope>
    <source>
        <strain evidence="5">cv. Jemalong A17</strain>
    </source>
</reference>
<dbReference type="eggNOG" id="KOG4197">
    <property type="taxonomic scope" value="Eukaryota"/>
</dbReference>
<organism evidence="4 6">
    <name type="scientific">Medicago truncatula</name>
    <name type="common">Barrel medic</name>
    <name type="synonym">Medicago tribuloides</name>
    <dbReference type="NCBI Taxonomy" id="3880"/>
    <lineage>
        <taxon>Eukaryota</taxon>
        <taxon>Viridiplantae</taxon>
        <taxon>Streptophyta</taxon>
        <taxon>Embryophyta</taxon>
        <taxon>Tracheophyta</taxon>
        <taxon>Spermatophyta</taxon>
        <taxon>Magnoliopsida</taxon>
        <taxon>eudicotyledons</taxon>
        <taxon>Gunneridae</taxon>
        <taxon>Pentapetalae</taxon>
        <taxon>rosids</taxon>
        <taxon>fabids</taxon>
        <taxon>Fabales</taxon>
        <taxon>Fabaceae</taxon>
        <taxon>Papilionoideae</taxon>
        <taxon>50 kb inversion clade</taxon>
        <taxon>NPAAA clade</taxon>
        <taxon>Hologalegina</taxon>
        <taxon>IRL clade</taxon>
        <taxon>Trifolieae</taxon>
        <taxon>Medicago</taxon>
    </lineage>
</organism>
<name>G7KSZ6_MEDTR</name>
<reference evidence="4 6" key="2">
    <citation type="journal article" date="2014" name="BMC Genomics">
        <title>An improved genome release (version Mt4.0) for the model legume Medicago truncatula.</title>
        <authorList>
            <person name="Tang H."/>
            <person name="Krishnakumar V."/>
            <person name="Bidwell S."/>
            <person name="Rosen B."/>
            <person name="Chan A."/>
            <person name="Zhou S."/>
            <person name="Gentzbittel L."/>
            <person name="Childs K.L."/>
            <person name="Yandell M."/>
            <person name="Gundlach H."/>
            <person name="Mayer K.F."/>
            <person name="Schwartz D.C."/>
            <person name="Town C.D."/>
        </authorList>
    </citation>
    <scope>GENOME REANNOTATION</scope>
    <source>
        <strain evidence="5 6">cv. Jemalong A17</strain>
    </source>
</reference>
<dbReference type="Gene3D" id="1.25.40.10">
    <property type="entry name" value="Tetratricopeptide repeat domain"/>
    <property type="match status" value="2"/>
</dbReference>
<evidence type="ECO:0000313" key="6">
    <source>
        <dbReference type="Proteomes" id="UP000002051"/>
    </source>
</evidence>
<dbReference type="Proteomes" id="UP000002051">
    <property type="component" value="Unassembled WGS sequence"/>
</dbReference>
<sequence length="159" mass="18592">MNRLQEARDLFQDIKRRGIKPKVVTYTVLLHGRLKQAYLKMHSSPEEIKGNDATYNDSTILRDMEEMKVSPNVDIYTVLIDGHIKIYNFEKAVRFFNEIIDQGLKPDRVTYTALIWGLLNGRQKEIAIIYYDEMSSKGMTKPLLIPSGDKKFEREDNHR</sequence>
<dbReference type="PaxDb" id="3880-AES77880"/>
<reference evidence="4 6" key="1">
    <citation type="journal article" date="2011" name="Nature">
        <title>The Medicago genome provides insight into the evolution of rhizobial symbioses.</title>
        <authorList>
            <person name="Young N.D."/>
            <person name="Debelle F."/>
            <person name="Oldroyd G.E."/>
            <person name="Geurts R."/>
            <person name="Cannon S.B."/>
            <person name="Udvardi M.K."/>
            <person name="Benedito V.A."/>
            <person name="Mayer K.F."/>
            <person name="Gouzy J."/>
            <person name="Schoof H."/>
            <person name="Van de Peer Y."/>
            <person name="Proost S."/>
            <person name="Cook D.R."/>
            <person name="Meyers B.C."/>
            <person name="Spannagl M."/>
            <person name="Cheung F."/>
            <person name="De Mita S."/>
            <person name="Krishnakumar V."/>
            <person name="Gundlach H."/>
            <person name="Zhou S."/>
            <person name="Mudge J."/>
            <person name="Bharti A.K."/>
            <person name="Murray J.D."/>
            <person name="Naoumkina M.A."/>
            <person name="Rosen B."/>
            <person name="Silverstein K.A."/>
            <person name="Tang H."/>
            <person name="Rombauts S."/>
            <person name="Zhao P.X."/>
            <person name="Zhou P."/>
            <person name="Barbe V."/>
            <person name="Bardou P."/>
            <person name="Bechner M."/>
            <person name="Bellec A."/>
            <person name="Berger A."/>
            <person name="Berges H."/>
            <person name="Bidwell S."/>
            <person name="Bisseling T."/>
            <person name="Choisne N."/>
            <person name="Couloux A."/>
            <person name="Denny R."/>
            <person name="Deshpande S."/>
            <person name="Dai X."/>
            <person name="Doyle J.J."/>
            <person name="Dudez A.M."/>
            <person name="Farmer A.D."/>
            <person name="Fouteau S."/>
            <person name="Franken C."/>
            <person name="Gibelin C."/>
            <person name="Gish J."/>
            <person name="Goldstein S."/>
            <person name="Gonzalez A.J."/>
            <person name="Green P.J."/>
            <person name="Hallab A."/>
            <person name="Hartog M."/>
            <person name="Hua A."/>
            <person name="Humphray S.J."/>
            <person name="Jeong D.H."/>
            <person name="Jing Y."/>
            <person name="Jocker A."/>
            <person name="Kenton S.M."/>
            <person name="Kim D.J."/>
            <person name="Klee K."/>
            <person name="Lai H."/>
            <person name="Lang C."/>
            <person name="Lin S."/>
            <person name="Macmil S.L."/>
            <person name="Magdelenat G."/>
            <person name="Matthews L."/>
            <person name="McCorrison J."/>
            <person name="Monaghan E.L."/>
            <person name="Mun J.H."/>
            <person name="Najar F.Z."/>
            <person name="Nicholson C."/>
            <person name="Noirot C."/>
            <person name="O'Bleness M."/>
            <person name="Paule C.R."/>
            <person name="Poulain J."/>
            <person name="Prion F."/>
            <person name="Qin B."/>
            <person name="Qu C."/>
            <person name="Retzel E.F."/>
            <person name="Riddle C."/>
            <person name="Sallet E."/>
            <person name="Samain S."/>
            <person name="Samson N."/>
            <person name="Sanders I."/>
            <person name="Saurat O."/>
            <person name="Scarpelli C."/>
            <person name="Schiex T."/>
            <person name="Segurens B."/>
            <person name="Severin A.J."/>
            <person name="Sherrier D.J."/>
            <person name="Shi R."/>
            <person name="Sims S."/>
            <person name="Singer S.R."/>
            <person name="Sinharoy S."/>
            <person name="Sterck L."/>
            <person name="Viollet A."/>
            <person name="Wang B.B."/>
            <person name="Wang K."/>
            <person name="Wang M."/>
            <person name="Wang X."/>
            <person name="Warfsmann J."/>
            <person name="Weissenbach J."/>
            <person name="White D.D."/>
            <person name="White J.D."/>
            <person name="Wiley G.B."/>
            <person name="Wincker P."/>
            <person name="Xing Y."/>
            <person name="Yang L."/>
            <person name="Yao Z."/>
            <person name="Ying F."/>
            <person name="Zhai J."/>
            <person name="Zhou L."/>
            <person name="Zuber A."/>
            <person name="Denarie J."/>
            <person name="Dixon R.A."/>
            <person name="May G.D."/>
            <person name="Schwartz D.C."/>
            <person name="Rogers J."/>
            <person name="Quetier F."/>
            <person name="Town C.D."/>
            <person name="Roe B.A."/>
        </authorList>
    </citation>
    <scope>NUCLEOTIDE SEQUENCE [LARGE SCALE GENOMIC DNA]</scope>
    <source>
        <strain evidence="4">A17</strain>
        <strain evidence="5 6">cv. Jemalong A17</strain>
    </source>
</reference>
<evidence type="ECO:0000256" key="1">
    <source>
        <dbReference type="ARBA" id="ARBA00007626"/>
    </source>
</evidence>
<dbReference type="AlphaFoldDB" id="G7KSZ6"/>